<evidence type="ECO:0000256" key="4">
    <source>
        <dbReference type="ARBA" id="ARBA00023163"/>
    </source>
</evidence>
<evidence type="ECO:0000259" key="5">
    <source>
        <dbReference type="PROSITE" id="PS50931"/>
    </source>
</evidence>
<dbReference type="GO" id="GO:0003700">
    <property type="term" value="F:DNA-binding transcription factor activity"/>
    <property type="evidence" value="ECO:0007669"/>
    <property type="project" value="InterPro"/>
</dbReference>
<protein>
    <submittedName>
        <fullName evidence="6">DNA-binding transcriptional regulator, LysR family</fullName>
    </submittedName>
</protein>
<name>A0A1G9RNP6_9PROT</name>
<evidence type="ECO:0000313" key="6">
    <source>
        <dbReference type="EMBL" id="SDM24896.1"/>
    </source>
</evidence>
<dbReference type="PANTHER" id="PTHR30537">
    <property type="entry name" value="HTH-TYPE TRANSCRIPTIONAL REGULATOR"/>
    <property type="match status" value="1"/>
</dbReference>
<evidence type="ECO:0000256" key="2">
    <source>
        <dbReference type="ARBA" id="ARBA00023015"/>
    </source>
</evidence>
<dbReference type="PROSITE" id="PS50931">
    <property type="entry name" value="HTH_LYSR"/>
    <property type="match status" value="1"/>
</dbReference>
<dbReference type="EMBL" id="FNHG01000007">
    <property type="protein sequence ID" value="SDM24896.1"/>
    <property type="molecule type" value="Genomic_DNA"/>
</dbReference>
<dbReference type="RefSeq" id="WP_091769398.1">
    <property type="nucleotide sequence ID" value="NZ_FNHG01000007.1"/>
</dbReference>
<sequence>MDWDKLKTFHAAAQAGSLTKAAEMLGLSQSAVSRQIAALEDDLGAALFHRHARGLIRTEPGNLLFEAAKEIAAKAAIAEARVQDARDEPCGELKVTAPMALGAIWLAPRLAGFHDQYPQIRIRLMLDDHELDLAGLEAEVGIRPWPSTQNDLVQRKLLSVDQHLYASAAYLEKHPAPVTAADLDGHSIIHYGPPQLAPIPGLDWAARVGRAEGQPPRPAVVEVNTIHGVMKSIEAGMGIGALPDYVARENSGLHQVLPDLRGPNFEVYFVYPSELRGSRRIVAFRDFLIEQARRWES</sequence>
<dbReference type="AlphaFoldDB" id="A0A1G9RNP6"/>
<dbReference type="InterPro" id="IPR036388">
    <property type="entry name" value="WH-like_DNA-bd_sf"/>
</dbReference>
<dbReference type="GO" id="GO:0043565">
    <property type="term" value="F:sequence-specific DNA binding"/>
    <property type="evidence" value="ECO:0007669"/>
    <property type="project" value="TreeGrafter"/>
</dbReference>
<dbReference type="InterPro" id="IPR036390">
    <property type="entry name" value="WH_DNA-bd_sf"/>
</dbReference>
<dbReference type="Gene3D" id="3.40.190.290">
    <property type="match status" value="1"/>
</dbReference>
<organism evidence="6 7">
    <name type="scientific">Maricaulis salignorans</name>
    <dbReference type="NCBI Taxonomy" id="144026"/>
    <lineage>
        <taxon>Bacteria</taxon>
        <taxon>Pseudomonadati</taxon>
        <taxon>Pseudomonadota</taxon>
        <taxon>Alphaproteobacteria</taxon>
        <taxon>Maricaulales</taxon>
        <taxon>Maricaulaceae</taxon>
        <taxon>Maricaulis</taxon>
    </lineage>
</organism>
<dbReference type="Proteomes" id="UP000199759">
    <property type="component" value="Unassembled WGS sequence"/>
</dbReference>
<dbReference type="Pfam" id="PF03466">
    <property type="entry name" value="LysR_substrate"/>
    <property type="match status" value="1"/>
</dbReference>
<feature type="domain" description="HTH lysR-type" evidence="5">
    <location>
        <begin position="1"/>
        <end position="58"/>
    </location>
</feature>
<dbReference type="CDD" id="cd08422">
    <property type="entry name" value="PBP2_CrgA_like"/>
    <property type="match status" value="1"/>
</dbReference>
<evidence type="ECO:0000256" key="3">
    <source>
        <dbReference type="ARBA" id="ARBA00023125"/>
    </source>
</evidence>
<dbReference type="FunFam" id="1.10.10.10:FF:000001">
    <property type="entry name" value="LysR family transcriptional regulator"/>
    <property type="match status" value="1"/>
</dbReference>
<keyword evidence="4" id="KW-0804">Transcription</keyword>
<accession>A0A1G9RNP6</accession>
<proteinExistence type="inferred from homology"/>
<dbReference type="STRING" id="144026.SAMN04488568_10795"/>
<dbReference type="PRINTS" id="PR00039">
    <property type="entry name" value="HTHLYSR"/>
</dbReference>
<keyword evidence="3 6" id="KW-0238">DNA-binding</keyword>
<keyword evidence="2" id="KW-0805">Transcription regulation</keyword>
<dbReference type="OrthoDB" id="7624726at2"/>
<dbReference type="GO" id="GO:0006351">
    <property type="term" value="P:DNA-templated transcription"/>
    <property type="evidence" value="ECO:0007669"/>
    <property type="project" value="TreeGrafter"/>
</dbReference>
<dbReference type="Gene3D" id="1.10.10.10">
    <property type="entry name" value="Winged helix-like DNA-binding domain superfamily/Winged helix DNA-binding domain"/>
    <property type="match status" value="1"/>
</dbReference>
<dbReference type="Pfam" id="PF00126">
    <property type="entry name" value="HTH_1"/>
    <property type="match status" value="1"/>
</dbReference>
<reference evidence="6 7" key="1">
    <citation type="submission" date="2016-10" db="EMBL/GenBank/DDBJ databases">
        <authorList>
            <person name="de Groot N.N."/>
        </authorList>
    </citation>
    <scope>NUCLEOTIDE SEQUENCE [LARGE SCALE GENOMIC DNA]</scope>
    <source>
        <strain evidence="6 7">DSM 16077</strain>
    </source>
</reference>
<gene>
    <name evidence="6" type="ORF">SAMN04488568_10795</name>
</gene>
<dbReference type="InterPro" id="IPR000847">
    <property type="entry name" value="LysR_HTH_N"/>
</dbReference>
<dbReference type="SUPFAM" id="SSF46785">
    <property type="entry name" value="Winged helix' DNA-binding domain"/>
    <property type="match status" value="1"/>
</dbReference>
<dbReference type="InterPro" id="IPR005119">
    <property type="entry name" value="LysR_subst-bd"/>
</dbReference>
<dbReference type="PANTHER" id="PTHR30537:SF20">
    <property type="entry name" value="TRANSCRIPTIONAL REGULATORY PROTEIN"/>
    <property type="match status" value="1"/>
</dbReference>
<keyword evidence="7" id="KW-1185">Reference proteome</keyword>
<comment type="similarity">
    <text evidence="1">Belongs to the LysR transcriptional regulatory family.</text>
</comment>
<dbReference type="InterPro" id="IPR058163">
    <property type="entry name" value="LysR-type_TF_proteobact-type"/>
</dbReference>
<dbReference type="SUPFAM" id="SSF53850">
    <property type="entry name" value="Periplasmic binding protein-like II"/>
    <property type="match status" value="1"/>
</dbReference>
<evidence type="ECO:0000256" key="1">
    <source>
        <dbReference type="ARBA" id="ARBA00009437"/>
    </source>
</evidence>
<evidence type="ECO:0000313" key="7">
    <source>
        <dbReference type="Proteomes" id="UP000199759"/>
    </source>
</evidence>